<dbReference type="InterPro" id="IPR023393">
    <property type="entry name" value="START-like_dom_sf"/>
</dbReference>
<dbReference type="SUPFAM" id="SSF55961">
    <property type="entry name" value="Bet v1-like"/>
    <property type="match status" value="1"/>
</dbReference>
<accession>F4KS52</accession>
<dbReference type="Proteomes" id="UP000008461">
    <property type="component" value="Chromosome"/>
</dbReference>
<name>F4KS52_HALH1</name>
<proteinExistence type="predicted"/>
<reference evidence="1 2" key="1">
    <citation type="journal article" date="2011" name="Stand. Genomic Sci.">
        <title>Complete genome sequence of Haliscomenobacter hydrossis type strain (O).</title>
        <authorList>
            <consortium name="US DOE Joint Genome Institute (JGI-PGF)"/>
            <person name="Daligault H."/>
            <person name="Lapidus A."/>
            <person name="Zeytun A."/>
            <person name="Nolan M."/>
            <person name="Lucas S."/>
            <person name="Del Rio T.G."/>
            <person name="Tice H."/>
            <person name="Cheng J.F."/>
            <person name="Tapia R."/>
            <person name="Han C."/>
            <person name="Goodwin L."/>
            <person name="Pitluck S."/>
            <person name="Liolios K."/>
            <person name="Pagani I."/>
            <person name="Ivanova N."/>
            <person name="Huntemann M."/>
            <person name="Mavromatis K."/>
            <person name="Mikhailova N."/>
            <person name="Pati A."/>
            <person name="Chen A."/>
            <person name="Palaniappan K."/>
            <person name="Land M."/>
            <person name="Hauser L."/>
            <person name="Brambilla E.M."/>
            <person name="Rohde M."/>
            <person name="Verbarg S."/>
            <person name="Goker M."/>
            <person name="Bristow J."/>
            <person name="Eisen J.A."/>
            <person name="Markowitz V."/>
            <person name="Hugenholtz P."/>
            <person name="Kyrpides N.C."/>
            <person name="Klenk H.P."/>
            <person name="Woyke T."/>
        </authorList>
    </citation>
    <scope>NUCLEOTIDE SEQUENCE [LARGE SCALE GENOMIC DNA]</scope>
    <source>
        <strain evidence="2">ATCC 27775 / DSM 1100 / LMG 10767 / O</strain>
    </source>
</reference>
<keyword evidence="2" id="KW-1185">Reference proteome</keyword>
<reference key="2">
    <citation type="submission" date="2011-04" db="EMBL/GenBank/DDBJ databases">
        <title>Complete sequence of chromosome of Haliscomenobacter hydrossis DSM 1100.</title>
        <authorList>
            <consortium name="US DOE Joint Genome Institute (JGI-PGF)"/>
            <person name="Lucas S."/>
            <person name="Han J."/>
            <person name="Lapidus A."/>
            <person name="Bruce D."/>
            <person name="Goodwin L."/>
            <person name="Pitluck S."/>
            <person name="Peters L."/>
            <person name="Kyrpides N."/>
            <person name="Mavromatis K."/>
            <person name="Ivanova N."/>
            <person name="Ovchinnikova G."/>
            <person name="Pagani I."/>
            <person name="Daligault H."/>
            <person name="Detter J.C."/>
            <person name="Han C."/>
            <person name="Land M."/>
            <person name="Hauser L."/>
            <person name="Markowitz V."/>
            <person name="Cheng J.-F."/>
            <person name="Hugenholtz P."/>
            <person name="Woyke T."/>
            <person name="Wu D."/>
            <person name="Verbarg S."/>
            <person name="Frueling A."/>
            <person name="Brambilla E."/>
            <person name="Klenk H.-P."/>
            <person name="Eisen J.A."/>
        </authorList>
    </citation>
    <scope>NUCLEOTIDE SEQUENCE</scope>
    <source>
        <strain>DSM 1100</strain>
    </source>
</reference>
<organism evidence="1 2">
    <name type="scientific">Haliscomenobacter hydrossis (strain ATCC 27775 / DSM 1100 / LMG 10767 / O)</name>
    <dbReference type="NCBI Taxonomy" id="760192"/>
    <lineage>
        <taxon>Bacteria</taxon>
        <taxon>Pseudomonadati</taxon>
        <taxon>Bacteroidota</taxon>
        <taxon>Saprospiria</taxon>
        <taxon>Saprospirales</taxon>
        <taxon>Haliscomenobacteraceae</taxon>
        <taxon>Haliscomenobacter</taxon>
    </lineage>
</organism>
<gene>
    <name evidence="1" type="ordered locus">Halhy_4456</name>
</gene>
<dbReference type="PANTHER" id="PTHR36166:SF1">
    <property type="entry name" value="SRPBCC DOMAIN-CONTAINING PROTEIN"/>
    <property type="match status" value="1"/>
</dbReference>
<dbReference type="EMBL" id="CP002691">
    <property type="protein sequence ID" value="AEE52297.1"/>
    <property type="molecule type" value="Genomic_DNA"/>
</dbReference>
<evidence type="ECO:0000313" key="1">
    <source>
        <dbReference type="EMBL" id="AEE52297.1"/>
    </source>
</evidence>
<dbReference type="RefSeq" id="WP_013766835.1">
    <property type="nucleotide sequence ID" value="NC_015510.1"/>
</dbReference>
<dbReference type="Gene3D" id="3.30.530.20">
    <property type="match status" value="1"/>
</dbReference>
<dbReference type="HOGENOM" id="CLU_069867_4_0_10"/>
<dbReference type="eggNOG" id="COG4891">
    <property type="taxonomic scope" value="Bacteria"/>
</dbReference>
<dbReference type="AlphaFoldDB" id="F4KS52"/>
<dbReference type="InterPro" id="IPR019587">
    <property type="entry name" value="Polyketide_cyclase/dehydratase"/>
</dbReference>
<dbReference type="Pfam" id="PF10604">
    <property type="entry name" value="Polyketide_cyc2"/>
    <property type="match status" value="1"/>
</dbReference>
<dbReference type="OrthoDB" id="191189at2"/>
<dbReference type="STRING" id="760192.Halhy_4456"/>
<dbReference type="KEGG" id="hhy:Halhy_4456"/>
<evidence type="ECO:0000313" key="2">
    <source>
        <dbReference type="Proteomes" id="UP000008461"/>
    </source>
</evidence>
<dbReference type="PANTHER" id="PTHR36166">
    <property type="entry name" value="CHROMOSOME 9, WHOLE GENOME SHOTGUN SEQUENCE"/>
    <property type="match status" value="1"/>
</dbReference>
<dbReference type="CDD" id="cd07822">
    <property type="entry name" value="SRPBCC_4"/>
    <property type="match status" value="1"/>
</dbReference>
<protein>
    <submittedName>
        <fullName evidence="1">Polyketide cyclase/dehydrase</fullName>
    </submittedName>
</protein>
<sequence length="163" mass="18957">MWIILTVIILAILLLSRTSFEIRDEIEINASADKIWATIIDFENYKNWNSQLTFLGGTVQPKGKLHLKLAAAGAEPYEFKPDISYWQEKKRFAWIAKTGLPRIFDGEHFFELKDIGNGKTLLTNREEYRGILSQIFKQLPMMKTAPDGFKKMNLELKNYIEKQ</sequence>